<gene>
    <name evidence="1" type="ORF">CBG21_02600</name>
</gene>
<organism evidence="1 2">
    <name type="scientific">Limosilactobacillus reuteri</name>
    <name type="common">Lactobacillus reuteri</name>
    <dbReference type="NCBI Taxonomy" id="1598"/>
    <lineage>
        <taxon>Bacteria</taxon>
        <taxon>Bacillati</taxon>
        <taxon>Bacillota</taxon>
        <taxon>Bacilli</taxon>
        <taxon>Lactobacillales</taxon>
        <taxon>Lactobacillaceae</taxon>
        <taxon>Limosilactobacillus</taxon>
    </lineage>
</organism>
<dbReference type="AlphaFoldDB" id="A0A256VNJ6"/>
<reference evidence="2" key="1">
    <citation type="submission" date="2017-05" db="EMBL/GenBank/DDBJ databases">
        <authorList>
            <person name="Lin X.B."/>
            <person name="Stothard P."/>
            <person name="Tasseva G."/>
            <person name="Walter J."/>
        </authorList>
    </citation>
    <scope>NUCLEOTIDE SEQUENCE [LARGE SCALE GENOMIC DNA]</scope>
    <source>
        <strain evidence="2">103v</strain>
    </source>
</reference>
<evidence type="ECO:0000313" key="1">
    <source>
        <dbReference type="EMBL" id="OYT04439.1"/>
    </source>
</evidence>
<protein>
    <submittedName>
        <fullName evidence="1">Uncharacterized protein</fullName>
    </submittedName>
</protein>
<dbReference type="RefSeq" id="WP_094503980.1">
    <property type="nucleotide sequence ID" value="NZ_QGHW01000034.1"/>
</dbReference>
<dbReference type="EMBL" id="NGQC01000021">
    <property type="protein sequence ID" value="OYT04439.1"/>
    <property type="molecule type" value="Genomic_DNA"/>
</dbReference>
<sequence length="79" mass="9466">MNLNELNDEFQKVIDETSEYWDSKTYKDLVKSYEDEKGKISLENIYALLRDQSAQYSNQLVYNALVHFLIDYPKENQHE</sequence>
<dbReference type="Proteomes" id="UP000216122">
    <property type="component" value="Unassembled WGS sequence"/>
</dbReference>
<name>A0A256VNJ6_LIMRT</name>
<proteinExistence type="predicted"/>
<comment type="caution">
    <text evidence="1">The sequence shown here is derived from an EMBL/GenBank/DDBJ whole genome shotgun (WGS) entry which is preliminary data.</text>
</comment>
<accession>A0A256VNJ6</accession>
<reference evidence="1 2" key="2">
    <citation type="submission" date="2017-09" db="EMBL/GenBank/DDBJ databases">
        <title>Tripartite evolution among Lactobacillus johnsonii, Lactobacillus taiwanensis, Lactobacillus reuteri and their rodent host.</title>
        <authorList>
            <person name="Wang T."/>
            <person name="Knowles S."/>
            <person name="Cheng C."/>
        </authorList>
    </citation>
    <scope>NUCLEOTIDE SEQUENCE [LARGE SCALE GENOMIC DNA]</scope>
    <source>
        <strain evidence="1 2">103v</strain>
    </source>
</reference>
<evidence type="ECO:0000313" key="2">
    <source>
        <dbReference type="Proteomes" id="UP000216122"/>
    </source>
</evidence>